<evidence type="ECO:0000313" key="2">
    <source>
        <dbReference type="Proteomes" id="UP000276133"/>
    </source>
</evidence>
<protein>
    <submittedName>
        <fullName evidence="1">Uncharacterized protein</fullName>
    </submittedName>
</protein>
<dbReference type="Proteomes" id="UP000276133">
    <property type="component" value="Unassembled WGS sequence"/>
</dbReference>
<keyword evidence="2" id="KW-1185">Reference proteome</keyword>
<evidence type="ECO:0000313" key="1">
    <source>
        <dbReference type="EMBL" id="RNA29168.1"/>
    </source>
</evidence>
<proteinExistence type="predicted"/>
<dbReference type="AlphaFoldDB" id="A0A3M7S0L3"/>
<comment type="caution">
    <text evidence="1">The sequence shown here is derived from an EMBL/GenBank/DDBJ whole genome shotgun (WGS) entry which is preliminary data.</text>
</comment>
<organism evidence="1 2">
    <name type="scientific">Brachionus plicatilis</name>
    <name type="common">Marine rotifer</name>
    <name type="synonym">Brachionus muelleri</name>
    <dbReference type="NCBI Taxonomy" id="10195"/>
    <lineage>
        <taxon>Eukaryota</taxon>
        <taxon>Metazoa</taxon>
        <taxon>Spiralia</taxon>
        <taxon>Gnathifera</taxon>
        <taxon>Rotifera</taxon>
        <taxon>Eurotatoria</taxon>
        <taxon>Monogononta</taxon>
        <taxon>Pseudotrocha</taxon>
        <taxon>Ploima</taxon>
        <taxon>Brachionidae</taxon>
        <taxon>Brachionus</taxon>
    </lineage>
</organism>
<reference evidence="1 2" key="1">
    <citation type="journal article" date="2018" name="Sci. Rep.">
        <title>Genomic signatures of local adaptation to the degree of environmental predictability in rotifers.</title>
        <authorList>
            <person name="Franch-Gras L."/>
            <person name="Hahn C."/>
            <person name="Garcia-Roger E.M."/>
            <person name="Carmona M.J."/>
            <person name="Serra M."/>
            <person name="Gomez A."/>
        </authorList>
    </citation>
    <scope>NUCLEOTIDE SEQUENCE [LARGE SCALE GENOMIC DNA]</scope>
    <source>
        <strain evidence="1">HYR1</strain>
    </source>
</reference>
<name>A0A3M7S0L3_BRAPC</name>
<dbReference type="EMBL" id="REGN01002268">
    <property type="protein sequence ID" value="RNA29168.1"/>
    <property type="molecule type" value="Genomic_DNA"/>
</dbReference>
<accession>A0A3M7S0L3</accession>
<sequence>MCQDKIGTFCTTGRQTCGRIKRRRYYDYFLDINNLILSIYSLNKDFKTNNRIEYKINFSLLQLNKQKTGLDINFSDYDCNVYISTLGPVYPISLVRRIGTLNVKLNVNIFNISNKLYKKLTFKY</sequence>
<gene>
    <name evidence="1" type="ORF">BpHYR1_044033</name>
</gene>